<dbReference type="SUPFAM" id="SSF52540">
    <property type="entry name" value="P-loop containing nucleoside triphosphate hydrolases"/>
    <property type="match status" value="1"/>
</dbReference>
<keyword evidence="4 10" id="KW-0698">rRNA processing</keyword>
<comment type="subcellular location">
    <subcellularLocation>
        <location evidence="10">Cytoplasm</location>
    </subcellularLocation>
    <subcellularLocation>
        <location evidence="10">Nucleus</location>
    </subcellularLocation>
</comment>
<dbReference type="AlphaFoldDB" id="A0AAV5QSP7"/>
<dbReference type="Gene3D" id="3.40.50.300">
    <property type="entry name" value="P-loop containing nucleotide triphosphate hydrolases"/>
    <property type="match status" value="1"/>
</dbReference>
<keyword evidence="8 10" id="KW-0067">ATP-binding</keyword>
<sequence>MSTRSLPNIIITGTPGCGKTSHAALLAQQLSQLKHISISEYAKENNCIDGHDQVRDSDIVDEDKLLDALEPELEKGGVIVDWHVCEVFPERLIDLVIVLRCDNSILFSRLSKRGYKENKIQENLDVEIMDILIQEARDSYKSEVVIELRSDDVDQIEENVARISQWVEMWQKDHPEGVSNEFQPGSDDEDSDDE</sequence>
<comment type="function">
    <text evidence="10">Broad-specificity nucleoside monophosphate (NMP) kinase that catalyzes the reversible transfer of the terminal phosphate group between nucleoside triphosphates and monophosphates. Has also ATPase activity. Involved in the late cytoplasmic maturation steps of the 40S ribosomal particles, specifically 18S rRNA maturation. While NMP activity is not required for ribosome maturation, ATPase activity is. Associates transiently with small ribosomal subunit protein uS11. ATP hydrolysis breaks the interaction with uS11. May temporarily remove uS11 from the ribosome to enable a conformational change of the ribosomal RNA that is needed for the final maturation step of the small ribosomal subunit. Its NMP activity may have a role in nuclear energy homeostasis.</text>
</comment>
<dbReference type="GO" id="GO:0005737">
    <property type="term" value="C:cytoplasm"/>
    <property type="evidence" value="ECO:0007669"/>
    <property type="project" value="UniProtKB-SubCell"/>
</dbReference>
<keyword evidence="9 10" id="KW-0539">Nucleus</keyword>
<evidence type="ECO:0000256" key="1">
    <source>
        <dbReference type="ARBA" id="ARBA00000582"/>
    </source>
</evidence>
<dbReference type="PANTHER" id="PTHR12595">
    <property type="entry name" value="POS9-ACTIVATING FACTOR FAP7-RELATED"/>
    <property type="match status" value="1"/>
</dbReference>
<evidence type="ECO:0000256" key="6">
    <source>
        <dbReference type="ARBA" id="ARBA00022741"/>
    </source>
</evidence>
<evidence type="ECO:0000313" key="13">
    <source>
        <dbReference type="Proteomes" id="UP001360560"/>
    </source>
</evidence>
<evidence type="ECO:0000256" key="11">
    <source>
        <dbReference type="SAM" id="MobiDB-lite"/>
    </source>
</evidence>
<organism evidence="12 13">
    <name type="scientific">Saccharomycopsis crataegensis</name>
    <dbReference type="NCBI Taxonomy" id="43959"/>
    <lineage>
        <taxon>Eukaryota</taxon>
        <taxon>Fungi</taxon>
        <taxon>Dikarya</taxon>
        <taxon>Ascomycota</taxon>
        <taxon>Saccharomycotina</taxon>
        <taxon>Saccharomycetes</taxon>
        <taxon>Saccharomycopsidaceae</taxon>
        <taxon>Saccharomycopsis</taxon>
    </lineage>
</organism>
<proteinExistence type="inferred from homology"/>
<protein>
    <recommendedName>
        <fullName evidence="10">Adenylate kinase isoenzyme 6 homolog</fullName>
        <shortName evidence="10">AK6</shortName>
        <ecNumber evidence="10">2.7.4.3</ecNumber>
    </recommendedName>
    <alternativeName>
        <fullName evidence="10">Dual activity adenylate kinase/ATPase</fullName>
        <shortName evidence="10">AK/ATPase</shortName>
    </alternativeName>
</protein>
<accession>A0AAV5QSP7</accession>
<keyword evidence="2 10" id="KW-0963">Cytoplasm</keyword>
<evidence type="ECO:0000313" key="12">
    <source>
        <dbReference type="EMBL" id="GMM37938.1"/>
    </source>
</evidence>
<gene>
    <name evidence="12" type="ORF">DASC09_052630</name>
</gene>
<feature type="region of interest" description="NMPbind" evidence="10">
    <location>
        <begin position="37"/>
        <end position="60"/>
    </location>
</feature>
<name>A0AAV5QSP7_9ASCO</name>
<keyword evidence="3 10" id="KW-0690">Ribosome biogenesis</keyword>
<evidence type="ECO:0000256" key="2">
    <source>
        <dbReference type="ARBA" id="ARBA00022490"/>
    </source>
</evidence>
<dbReference type="HAMAP" id="MF_00039">
    <property type="entry name" value="Adenylate_kinase_AK6"/>
    <property type="match status" value="1"/>
</dbReference>
<feature type="binding site" evidence="10">
    <location>
        <position position="16"/>
    </location>
    <ligand>
        <name>ATP</name>
        <dbReference type="ChEBI" id="CHEBI:30616"/>
    </ligand>
</feature>
<feature type="binding site" evidence="10">
    <location>
        <position position="113"/>
    </location>
    <ligand>
        <name>ATP</name>
        <dbReference type="ChEBI" id="CHEBI:30616"/>
    </ligand>
</feature>
<dbReference type="Proteomes" id="UP001360560">
    <property type="component" value="Unassembled WGS sequence"/>
</dbReference>
<dbReference type="GeneID" id="90075913"/>
<dbReference type="GO" id="GO:0005634">
    <property type="term" value="C:nucleus"/>
    <property type="evidence" value="ECO:0007669"/>
    <property type="project" value="UniProtKB-SubCell"/>
</dbReference>
<feature type="binding site" evidence="10">
    <location>
        <position position="18"/>
    </location>
    <ligand>
        <name>ATP</name>
        <dbReference type="ChEBI" id="CHEBI:30616"/>
    </ligand>
</feature>
<dbReference type="GO" id="GO:0016887">
    <property type="term" value="F:ATP hydrolysis activity"/>
    <property type="evidence" value="ECO:0007669"/>
    <property type="project" value="UniProtKB-UniRule"/>
</dbReference>
<feature type="binding site" evidence="10">
    <location>
        <position position="21"/>
    </location>
    <ligand>
        <name>ATP</name>
        <dbReference type="ChEBI" id="CHEBI:30616"/>
    </ligand>
</feature>
<keyword evidence="5 10" id="KW-0808">Transferase</keyword>
<feature type="region of interest" description="Disordered" evidence="11">
    <location>
        <begin position="175"/>
        <end position="194"/>
    </location>
</feature>
<dbReference type="GO" id="GO:0006364">
    <property type="term" value="P:rRNA processing"/>
    <property type="evidence" value="ECO:0007669"/>
    <property type="project" value="UniProtKB-KW"/>
</dbReference>
<comment type="similarity">
    <text evidence="10">Belongs to the adenylate kinase family. AK6 subfamily.</text>
</comment>
<comment type="caution">
    <text evidence="10">Lacks conserved residue(s) required for the propagation of feature annotation.</text>
</comment>
<evidence type="ECO:0000256" key="5">
    <source>
        <dbReference type="ARBA" id="ARBA00022679"/>
    </source>
</evidence>
<comment type="subunit">
    <text evidence="10">Interacts with small ribosomal subunit protein uS11. Not a structural component of 43S pre-ribosomes, but transiently interacts with them by binding to uS11.</text>
</comment>
<keyword evidence="13" id="KW-1185">Reference proteome</keyword>
<dbReference type="EMBL" id="BTFZ01000013">
    <property type="protein sequence ID" value="GMM37938.1"/>
    <property type="molecule type" value="Genomic_DNA"/>
</dbReference>
<evidence type="ECO:0000256" key="3">
    <source>
        <dbReference type="ARBA" id="ARBA00022517"/>
    </source>
</evidence>
<evidence type="ECO:0000256" key="10">
    <source>
        <dbReference type="HAMAP-Rule" id="MF_03173"/>
    </source>
</evidence>
<comment type="catalytic activity">
    <reaction evidence="10">
        <text>ATP + H2O = ADP + phosphate + H(+)</text>
        <dbReference type="Rhea" id="RHEA:13065"/>
        <dbReference type="ChEBI" id="CHEBI:15377"/>
        <dbReference type="ChEBI" id="CHEBI:15378"/>
        <dbReference type="ChEBI" id="CHEBI:30616"/>
        <dbReference type="ChEBI" id="CHEBI:43474"/>
        <dbReference type="ChEBI" id="CHEBI:456216"/>
    </reaction>
</comment>
<evidence type="ECO:0000256" key="4">
    <source>
        <dbReference type="ARBA" id="ARBA00022552"/>
    </source>
</evidence>
<dbReference type="FunFam" id="3.40.50.300:FF:000372">
    <property type="entry name" value="Adenylate kinase isoenzyme 6 homolog"/>
    <property type="match status" value="1"/>
</dbReference>
<reference evidence="12 13" key="1">
    <citation type="journal article" date="2023" name="Elife">
        <title>Identification of key yeast species and microbe-microbe interactions impacting larval growth of Drosophila in the wild.</title>
        <authorList>
            <person name="Mure A."/>
            <person name="Sugiura Y."/>
            <person name="Maeda R."/>
            <person name="Honda K."/>
            <person name="Sakurai N."/>
            <person name="Takahashi Y."/>
            <person name="Watada M."/>
            <person name="Katoh T."/>
            <person name="Gotoh A."/>
            <person name="Gotoh Y."/>
            <person name="Taniguchi I."/>
            <person name="Nakamura K."/>
            <person name="Hayashi T."/>
            <person name="Katayama T."/>
            <person name="Uemura T."/>
            <person name="Hattori Y."/>
        </authorList>
    </citation>
    <scope>NUCLEOTIDE SEQUENCE [LARGE SCALE GENOMIC DNA]</scope>
    <source>
        <strain evidence="12 13">SC-9</strain>
    </source>
</reference>
<dbReference type="InterPro" id="IPR027417">
    <property type="entry name" value="P-loop_NTPase"/>
</dbReference>
<dbReference type="RefSeq" id="XP_064854934.1">
    <property type="nucleotide sequence ID" value="XM_064998862.1"/>
</dbReference>
<dbReference type="PANTHER" id="PTHR12595:SF0">
    <property type="entry name" value="ADENYLATE KINASE ISOENZYME 6"/>
    <property type="match status" value="1"/>
</dbReference>
<evidence type="ECO:0000256" key="8">
    <source>
        <dbReference type="ARBA" id="ARBA00022840"/>
    </source>
</evidence>
<keyword evidence="7 10" id="KW-0418">Kinase</keyword>
<dbReference type="GO" id="GO:0005524">
    <property type="term" value="F:ATP binding"/>
    <property type="evidence" value="ECO:0007669"/>
    <property type="project" value="UniProtKB-KW"/>
</dbReference>
<dbReference type="InterPro" id="IPR020618">
    <property type="entry name" value="Adenyl_kinase_AK6"/>
</dbReference>
<dbReference type="Pfam" id="PF13238">
    <property type="entry name" value="AAA_18"/>
    <property type="match status" value="1"/>
</dbReference>
<evidence type="ECO:0000256" key="7">
    <source>
        <dbReference type="ARBA" id="ARBA00022777"/>
    </source>
</evidence>
<dbReference type="GO" id="GO:0004017">
    <property type="term" value="F:AMP kinase activity"/>
    <property type="evidence" value="ECO:0007669"/>
    <property type="project" value="UniProtKB-UniRule"/>
</dbReference>
<keyword evidence="6 10" id="KW-0547">Nucleotide-binding</keyword>
<comment type="catalytic activity">
    <reaction evidence="1 10">
        <text>AMP + ATP = 2 ADP</text>
        <dbReference type="Rhea" id="RHEA:12973"/>
        <dbReference type="ChEBI" id="CHEBI:30616"/>
        <dbReference type="ChEBI" id="CHEBI:456215"/>
        <dbReference type="ChEBI" id="CHEBI:456216"/>
        <dbReference type="EC" id="2.7.4.3"/>
    </reaction>
</comment>
<comment type="caution">
    <text evidence="12">The sequence shown here is derived from an EMBL/GenBank/DDBJ whole genome shotgun (WGS) entry which is preliminary data.</text>
</comment>
<feature type="region of interest" description="LID" evidence="10">
    <location>
        <begin position="112"/>
        <end position="122"/>
    </location>
</feature>
<dbReference type="EC" id="2.7.4.3" evidence="10"/>
<evidence type="ECO:0000256" key="9">
    <source>
        <dbReference type="ARBA" id="ARBA00023242"/>
    </source>
</evidence>
<feature type="binding site" evidence="10">
    <location>
        <position position="20"/>
    </location>
    <ligand>
        <name>ATP</name>
        <dbReference type="ChEBI" id="CHEBI:30616"/>
    </ligand>
</feature>
<dbReference type="GO" id="GO:0042274">
    <property type="term" value="P:ribosomal small subunit biogenesis"/>
    <property type="evidence" value="ECO:0007669"/>
    <property type="project" value="UniProtKB-UniRule"/>
</dbReference>
<feature type="binding site" evidence="10">
    <location>
        <position position="19"/>
    </location>
    <ligand>
        <name>ATP</name>
        <dbReference type="ChEBI" id="CHEBI:30616"/>
    </ligand>
</feature>